<dbReference type="InterPro" id="IPR017853">
    <property type="entry name" value="GH"/>
</dbReference>
<dbReference type="SUPFAM" id="SSF51445">
    <property type="entry name" value="(Trans)glycosidases"/>
    <property type="match status" value="1"/>
</dbReference>
<evidence type="ECO:0000313" key="3">
    <source>
        <dbReference type="Proteomes" id="UP000005938"/>
    </source>
</evidence>
<dbReference type="SMART" id="SM00642">
    <property type="entry name" value="Aamy"/>
    <property type="match status" value="1"/>
</dbReference>
<feature type="domain" description="Glycosyl hydrolase family 13 catalytic" evidence="1">
    <location>
        <begin position="59"/>
        <end position="408"/>
    </location>
</feature>
<keyword evidence="3" id="KW-1185">Reference proteome</keyword>
<dbReference type="GO" id="GO:0005975">
    <property type="term" value="P:carbohydrate metabolic process"/>
    <property type="evidence" value="ECO:0007669"/>
    <property type="project" value="InterPro"/>
</dbReference>
<evidence type="ECO:0000313" key="2">
    <source>
        <dbReference type="EMBL" id="EID76795.1"/>
    </source>
</evidence>
<dbReference type="AlphaFoldDB" id="I0WK79"/>
<accession>I0WK79</accession>
<dbReference type="Gene3D" id="2.60.40.1180">
    <property type="entry name" value="Golgi alpha-mannosidase II"/>
    <property type="match status" value="1"/>
</dbReference>
<dbReference type="InterPro" id="IPR006047">
    <property type="entry name" value="GH13_cat_dom"/>
</dbReference>
<dbReference type="eggNOG" id="COG0366">
    <property type="taxonomic scope" value="Bacteria"/>
</dbReference>
<gene>
    <name evidence="2" type="ORF">W5A_02190</name>
</gene>
<dbReference type="STRING" id="946077.W5A_02190"/>
<dbReference type="EMBL" id="AJJU01000002">
    <property type="protein sequence ID" value="EID76795.1"/>
    <property type="molecule type" value="Genomic_DNA"/>
</dbReference>
<dbReference type="InterPro" id="IPR013780">
    <property type="entry name" value="Glyco_hydro_b"/>
</dbReference>
<dbReference type="SUPFAM" id="SSF51011">
    <property type="entry name" value="Glycosyl hydrolase domain"/>
    <property type="match status" value="1"/>
</dbReference>
<comment type="caution">
    <text evidence="2">The sequence shown here is derived from an EMBL/GenBank/DDBJ whole genome shotgun (WGS) entry which is preliminary data.</text>
</comment>
<dbReference type="Proteomes" id="UP000005938">
    <property type="component" value="Unassembled WGS sequence"/>
</dbReference>
<dbReference type="PANTHER" id="PTHR47786">
    <property type="entry name" value="ALPHA-1,4-GLUCAN:MALTOSE-1-PHOSPHATE MALTOSYLTRANSFERASE"/>
    <property type="match status" value="1"/>
</dbReference>
<dbReference type="Pfam" id="PF00128">
    <property type="entry name" value="Alpha-amylase"/>
    <property type="match status" value="1"/>
</dbReference>
<protein>
    <submittedName>
        <fullName evidence="2">Alpha amylase</fullName>
    </submittedName>
</protein>
<dbReference type="PATRIC" id="fig|946077.3.peg.447"/>
<sequence length="497" mass="57728">MFWKKVKKLKYDYTVNFKKLIMKKIVLIVLSIATLWGCKNQETKTETPLVAELEPISDQVLETSVIYEVNIRQYSPEGTLNAFTQDIPRLKELGVKIIWLMPVQPISLKNRKATGALSIEEVDEPNKEQKYKGSYYSITDYTAIHPEYGTMDDFKKLVATAHENGMYVLLDWVANHTGWDHQWISKHPEYYHKNEKGEVTDPLNPETGESWGWTDVAHLNYDNEGLFDAMAQEMVYWVKETNIDGFRCDVADNVKVSFWEYVYPKLTSIKPVFMLAESEKDFLLKSVFDMGYGWEVHHIMNEIAKGHKNVSDWDDYMKRKMERYQAEDIFMNFTSNHDENSWNGTVFERMGLAAETFAALTYMMPGMPLIYNGQEYNMNKRLKFFEKDTMPTTKGTMYPLYEKLGKIKNENHALNGGKNAGSYIRLNTSEAKRILAFARAKNGEEVLFVANLSAESTTFSMQISGKYADYMNNESVVLEETKMLDFSPWQYRILIKK</sequence>
<proteinExistence type="predicted"/>
<dbReference type="PANTHER" id="PTHR47786:SF2">
    <property type="entry name" value="GLYCOSYL HYDROLASE FAMILY 13 CATALYTIC DOMAIN-CONTAINING PROTEIN"/>
    <property type="match status" value="1"/>
</dbReference>
<organism evidence="2 3">
    <name type="scientific">Imtechella halotolerans K1</name>
    <dbReference type="NCBI Taxonomy" id="946077"/>
    <lineage>
        <taxon>Bacteria</taxon>
        <taxon>Pseudomonadati</taxon>
        <taxon>Bacteroidota</taxon>
        <taxon>Flavobacteriia</taxon>
        <taxon>Flavobacteriales</taxon>
        <taxon>Flavobacteriaceae</taxon>
        <taxon>Imtechella</taxon>
    </lineage>
</organism>
<dbReference type="Gene3D" id="3.20.20.80">
    <property type="entry name" value="Glycosidases"/>
    <property type="match status" value="1"/>
</dbReference>
<evidence type="ECO:0000259" key="1">
    <source>
        <dbReference type="SMART" id="SM00642"/>
    </source>
</evidence>
<reference evidence="2 3" key="1">
    <citation type="journal article" date="2012" name="J. Bacteriol.">
        <title>Genome Sequence of the Halotolerant Bacterium Imtechella halotolerans K1T.</title>
        <authorList>
            <person name="Kumar S."/>
            <person name="Vikram S."/>
            <person name="Subramanian S."/>
            <person name="Raghava G.P."/>
            <person name="Pinnaka A.K."/>
        </authorList>
    </citation>
    <scope>NUCLEOTIDE SEQUENCE [LARGE SCALE GENOMIC DNA]</scope>
    <source>
        <strain evidence="2 3">K1</strain>
    </source>
</reference>
<name>I0WK79_9FLAO</name>
<dbReference type="CDD" id="cd11313">
    <property type="entry name" value="AmyAc_arch_bac_AmyA"/>
    <property type="match status" value="1"/>
</dbReference>